<accession>A0ACB7X9V9</accession>
<organism evidence="1 2">
    <name type="scientific">Vaccinium darrowii</name>
    <dbReference type="NCBI Taxonomy" id="229202"/>
    <lineage>
        <taxon>Eukaryota</taxon>
        <taxon>Viridiplantae</taxon>
        <taxon>Streptophyta</taxon>
        <taxon>Embryophyta</taxon>
        <taxon>Tracheophyta</taxon>
        <taxon>Spermatophyta</taxon>
        <taxon>Magnoliopsida</taxon>
        <taxon>eudicotyledons</taxon>
        <taxon>Gunneridae</taxon>
        <taxon>Pentapetalae</taxon>
        <taxon>asterids</taxon>
        <taxon>Ericales</taxon>
        <taxon>Ericaceae</taxon>
        <taxon>Vaccinioideae</taxon>
        <taxon>Vaccinieae</taxon>
        <taxon>Vaccinium</taxon>
    </lineage>
</organism>
<dbReference type="EMBL" id="CM037156">
    <property type="protein sequence ID" value="KAH7837179.1"/>
    <property type="molecule type" value="Genomic_DNA"/>
</dbReference>
<name>A0ACB7X9V9_9ERIC</name>
<comment type="caution">
    <text evidence="1">The sequence shown here is derived from an EMBL/GenBank/DDBJ whole genome shotgun (WGS) entry which is preliminary data.</text>
</comment>
<proteinExistence type="predicted"/>
<gene>
    <name evidence="1" type="ORF">Vadar_010675</name>
</gene>
<protein>
    <submittedName>
        <fullName evidence="1">Uncharacterized protein</fullName>
    </submittedName>
</protein>
<sequence length="160" mass="18084">MTLILLQKLVGAECRLERLINELELQAAVEAMAEFLNKAVKPVLVARDWFQSTIHSSLGHIGVLLVGYSLLIKKEKYVIVQPNCVTIGNGPSLGWVFMADFSTALAKKLKNNNTAYENYRRIFVPPGIALERENNEPLRDNMLFNNVQVWENSSMDCRFG</sequence>
<keyword evidence="2" id="KW-1185">Reference proteome</keyword>
<reference evidence="1 2" key="1">
    <citation type="journal article" date="2021" name="Hortic Res">
        <title>High-quality reference genome and annotation aids understanding of berry development for evergreen blueberry (Vaccinium darrowii).</title>
        <authorList>
            <person name="Yu J."/>
            <person name="Hulse-Kemp A.M."/>
            <person name="Babiker E."/>
            <person name="Staton M."/>
        </authorList>
    </citation>
    <scope>NUCLEOTIDE SEQUENCE [LARGE SCALE GENOMIC DNA]</scope>
    <source>
        <strain evidence="2">cv. NJ 8807/NJ 8810</strain>
        <tissue evidence="1">Young leaf</tissue>
    </source>
</reference>
<evidence type="ECO:0000313" key="2">
    <source>
        <dbReference type="Proteomes" id="UP000828048"/>
    </source>
</evidence>
<evidence type="ECO:0000313" key="1">
    <source>
        <dbReference type="EMBL" id="KAH7837179.1"/>
    </source>
</evidence>
<dbReference type="Proteomes" id="UP000828048">
    <property type="component" value="Chromosome 6"/>
</dbReference>